<keyword evidence="5" id="KW-0812">Transmembrane</keyword>
<keyword evidence="9" id="KW-0732">Signal</keyword>
<evidence type="ECO:0000256" key="4">
    <source>
        <dbReference type="ARBA" id="ARBA00022452"/>
    </source>
</evidence>
<evidence type="ECO:0000256" key="8">
    <source>
        <dbReference type="SAM" id="Coils"/>
    </source>
</evidence>
<evidence type="ECO:0000313" key="10">
    <source>
        <dbReference type="EMBL" id="GAA4182803.1"/>
    </source>
</evidence>
<protein>
    <submittedName>
        <fullName evidence="10">TolC family protein</fullName>
    </submittedName>
</protein>
<keyword evidence="7" id="KW-0998">Cell outer membrane</keyword>
<evidence type="ECO:0000313" key="11">
    <source>
        <dbReference type="Proteomes" id="UP001500167"/>
    </source>
</evidence>
<evidence type="ECO:0000256" key="1">
    <source>
        <dbReference type="ARBA" id="ARBA00004442"/>
    </source>
</evidence>
<dbReference type="Proteomes" id="UP001500167">
    <property type="component" value="Unassembled WGS sequence"/>
</dbReference>
<comment type="caution">
    <text evidence="10">The sequence shown here is derived from an EMBL/GenBank/DDBJ whole genome shotgun (WGS) entry which is preliminary data.</text>
</comment>
<dbReference type="Pfam" id="PF02321">
    <property type="entry name" value="OEP"/>
    <property type="match status" value="1"/>
</dbReference>
<keyword evidence="3" id="KW-0813">Transport</keyword>
<reference evidence="11" key="1">
    <citation type="journal article" date="2019" name="Int. J. Syst. Evol. Microbiol.">
        <title>The Global Catalogue of Microorganisms (GCM) 10K type strain sequencing project: providing services to taxonomists for standard genome sequencing and annotation.</title>
        <authorList>
            <consortium name="The Broad Institute Genomics Platform"/>
            <consortium name="The Broad Institute Genome Sequencing Center for Infectious Disease"/>
            <person name="Wu L."/>
            <person name="Ma J."/>
        </authorList>
    </citation>
    <scope>NUCLEOTIDE SEQUENCE [LARGE SCALE GENOMIC DNA]</scope>
    <source>
        <strain evidence="11">JCM 16722</strain>
    </source>
</reference>
<keyword evidence="11" id="KW-1185">Reference proteome</keyword>
<gene>
    <name evidence="10" type="ORF">GCM10022218_40520</name>
</gene>
<dbReference type="InterPro" id="IPR051906">
    <property type="entry name" value="TolC-like"/>
</dbReference>
<evidence type="ECO:0000256" key="6">
    <source>
        <dbReference type="ARBA" id="ARBA00023136"/>
    </source>
</evidence>
<dbReference type="EMBL" id="BAAAZK010000008">
    <property type="protein sequence ID" value="GAA4182803.1"/>
    <property type="molecule type" value="Genomic_DNA"/>
</dbReference>
<organism evidence="10 11">
    <name type="scientific">Sphingobacterium ginsenosidimutans</name>
    <dbReference type="NCBI Taxonomy" id="687845"/>
    <lineage>
        <taxon>Bacteria</taxon>
        <taxon>Pseudomonadati</taxon>
        <taxon>Bacteroidota</taxon>
        <taxon>Sphingobacteriia</taxon>
        <taxon>Sphingobacteriales</taxon>
        <taxon>Sphingobacteriaceae</taxon>
        <taxon>Sphingobacterium</taxon>
    </lineage>
</organism>
<feature type="coiled-coil region" evidence="8">
    <location>
        <begin position="172"/>
        <end position="199"/>
    </location>
</feature>
<accession>A0ABP8AER8</accession>
<dbReference type="PANTHER" id="PTHR30026:SF20">
    <property type="entry name" value="OUTER MEMBRANE PROTEIN TOLC"/>
    <property type="match status" value="1"/>
</dbReference>
<dbReference type="InterPro" id="IPR003423">
    <property type="entry name" value="OMP_efflux"/>
</dbReference>
<comment type="subcellular location">
    <subcellularLocation>
        <location evidence="1">Cell outer membrane</location>
    </subcellularLocation>
</comment>
<evidence type="ECO:0000256" key="2">
    <source>
        <dbReference type="ARBA" id="ARBA00007613"/>
    </source>
</evidence>
<dbReference type="PANTHER" id="PTHR30026">
    <property type="entry name" value="OUTER MEMBRANE PROTEIN TOLC"/>
    <property type="match status" value="1"/>
</dbReference>
<keyword evidence="8" id="KW-0175">Coiled coil</keyword>
<sequence>MNHMMNKKLCIGLFAFVSVMCLNKLHAQSLVDPSVKDIIQKAFQTNKELKLKAYEVDKARLEAEGVKANRLPHVSALGLYGYVHSNGSVDIPTVNVPLLNLGLFEGATGFSMHGQAAYAGVSVKQIIFSGLQIPNGIKALKEKAVAQQYLESASRETLSKDIIASFDQLMLLDEVDKLIVDSEKRLKKEQEKVNKAIQHGLAIPYDRDKLKLALLELEEKKVEVAGNRDLLCQKIQQEAGVPFQEVSGIHYGLKPIFLSEIPNDVEQRSELKALEASSKAYEYLYKKEKGGALPAVFAFGSANYLNVFNSKLSVKDQPLLGTVNLPLNSIKGSPNLLVGLGVKWDLYTGGEHHNKIKQVKLDQTINATKKEDTEEKLNLLLRKNKVGYGTGNQKVKVGEQQLKVAENNLSMAVKQYQAGLIDVTELLAAENDWYKVNLGYFNNVLQQRNAAVELLHTSGKLLQTIHE</sequence>
<evidence type="ECO:0000256" key="7">
    <source>
        <dbReference type="ARBA" id="ARBA00023237"/>
    </source>
</evidence>
<evidence type="ECO:0000256" key="3">
    <source>
        <dbReference type="ARBA" id="ARBA00022448"/>
    </source>
</evidence>
<keyword evidence="6" id="KW-0472">Membrane</keyword>
<evidence type="ECO:0000256" key="5">
    <source>
        <dbReference type="ARBA" id="ARBA00022692"/>
    </source>
</evidence>
<name>A0ABP8AER8_9SPHI</name>
<evidence type="ECO:0000256" key="9">
    <source>
        <dbReference type="SAM" id="SignalP"/>
    </source>
</evidence>
<proteinExistence type="inferred from homology"/>
<keyword evidence="4" id="KW-1134">Transmembrane beta strand</keyword>
<dbReference type="Gene3D" id="1.20.1600.10">
    <property type="entry name" value="Outer membrane efflux proteins (OEP)"/>
    <property type="match status" value="1"/>
</dbReference>
<feature type="chain" id="PRO_5047280732" evidence="9">
    <location>
        <begin position="28"/>
        <end position="467"/>
    </location>
</feature>
<dbReference type="SUPFAM" id="SSF56954">
    <property type="entry name" value="Outer membrane efflux proteins (OEP)"/>
    <property type="match status" value="1"/>
</dbReference>
<comment type="similarity">
    <text evidence="2">Belongs to the outer membrane factor (OMF) (TC 1.B.17) family.</text>
</comment>
<feature type="signal peptide" evidence="9">
    <location>
        <begin position="1"/>
        <end position="27"/>
    </location>
</feature>